<dbReference type="Proteomes" id="UP000193380">
    <property type="component" value="Unassembled WGS sequence"/>
</dbReference>
<dbReference type="STRING" id="8022.A0A060YWY9"/>
<dbReference type="PaxDb" id="8022-A0A060YWY9"/>
<gene>
    <name evidence="1" type="ORF">GSONMT00000968001</name>
</gene>
<protein>
    <submittedName>
        <fullName evidence="1">Uncharacterized protein</fullName>
    </submittedName>
</protein>
<reference evidence="1" key="2">
    <citation type="submission" date="2014-03" db="EMBL/GenBank/DDBJ databases">
        <authorList>
            <person name="Genoscope - CEA"/>
        </authorList>
    </citation>
    <scope>NUCLEOTIDE SEQUENCE</scope>
</reference>
<reference evidence="1" key="1">
    <citation type="journal article" date="2014" name="Nat. Commun.">
        <title>The rainbow trout genome provides novel insights into evolution after whole-genome duplication in vertebrates.</title>
        <authorList>
            <person name="Berthelot C."/>
            <person name="Brunet F."/>
            <person name="Chalopin D."/>
            <person name="Juanchich A."/>
            <person name="Bernard M."/>
            <person name="Noel B."/>
            <person name="Bento P."/>
            <person name="Da Silva C."/>
            <person name="Labadie K."/>
            <person name="Alberti A."/>
            <person name="Aury J.M."/>
            <person name="Louis A."/>
            <person name="Dehais P."/>
            <person name="Bardou P."/>
            <person name="Montfort J."/>
            <person name="Klopp C."/>
            <person name="Cabau C."/>
            <person name="Gaspin C."/>
            <person name="Thorgaard G.H."/>
            <person name="Boussaha M."/>
            <person name="Quillet E."/>
            <person name="Guyomard R."/>
            <person name="Galiana D."/>
            <person name="Bobe J."/>
            <person name="Volff J.N."/>
            <person name="Genet C."/>
            <person name="Wincker P."/>
            <person name="Jaillon O."/>
            <person name="Roest Crollius H."/>
            <person name="Guiguen Y."/>
        </authorList>
    </citation>
    <scope>NUCLEOTIDE SEQUENCE [LARGE SCALE GENOMIC DNA]</scope>
</reference>
<evidence type="ECO:0000313" key="2">
    <source>
        <dbReference type="Proteomes" id="UP000193380"/>
    </source>
</evidence>
<proteinExistence type="predicted"/>
<sequence length="118" mass="13492">MPRAFLVKKARYSPGKRNWSELPDHERGYVYIPGEGCVPLINHFVSVEHEQQHTAAPNNGKSVFNDTIDKLLGFNYNGLTKNQPQSKNVCRLHYNSIGVERFGVIFTLSLQDIFQDRS</sequence>
<organism evidence="1 2">
    <name type="scientific">Oncorhynchus mykiss</name>
    <name type="common">Rainbow trout</name>
    <name type="synonym">Salmo gairdneri</name>
    <dbReference type="NCBI Taxonomy" id="8022"/>
    <lineage>
        <taxon>Eukaryota</taxon>
        <taxon>Metazoa</taxon>
        <taxon>Chordata</taxon>
        <taxon>Craniata</taxon>
        <taxon>Vertebrata</taxon>
        <taxon>Euteleostomi</taxon>
        <taxon>Actinopterygii</taxon>
        <taxon>Neopterygii</taxon>
        <taxon>Teleostei</taxon>
        <taxon>Protacanthopterygii</taxon>
        <taxon>Salmoniformes</taxon>
        <taxon>Salmonidae</taxon>
        <taxon>Salmoninae</taxon>
        <taxon>Oncorhynchus</taxon>
    </lineage>
</organism>
<evidence type="ECO:0000313" key="1">
    <source>
        <dbReference type="EMBL" id="CDQ96226.1"/>
    </source>
</evidence>
<accession>A0A060YWY9</accession>
<dbReference type="AlphaFoldDB" id="A0A060YWY9"/>
<name>A0A060YWY9_ONCMY</name>
<dbReference type="EMBL" id="FR924657">
    <property type="protein sequence ID" value="CDQ96226.1"/>
    <property type="molecule type" value="Genomic_DNA"/>
</dbReference>